<evidence type="ECO:0000313" key="2">
    <source>
        <dbReference type="EMBL" id="CAD8131859.1"/>
    </source>
</evidence>
<feature type="region of interest" description="Disordered" evidence="1">
    <location>
        <begin position="141"/>
        <end position="177"/>
    </location>
</feature>
<comment type="caution">
    <text evidence="2">The sequence shown here is derived from an EMBL/GenBank/DDBJ whole genome shotgun (WGS) entry which is preliminary data.</text>
</comment>
<feature type="compositionally biased region" description="Polar residues" evidence="1">
    <location>
        <begin position="155"/>
        <end position="169"/>
    </location>
</feature>
<protein>
    <submittedName>
        <fullName evidence="2">Uncharacterized protein</fullName>
    </submittedName>
</protein>
<feature type="region of interest" description="Disordered" evidence="1">
    <location>
        <begin position="1"/>
        <end position="73"/>
    </location>
</feature>
<keyword evidence="3" id="KW-1185">Reference proteome</keyword>
<dbReference type="Proteomes" id="UP000683925">
    <property type="component" value="Unassembled WGS sequence"/>
</dbReference>
<dbReference type="OMA" id="EQNDPMH"/>
<gene>
    <name evidence="2" type="ORF">POCTA_138.1.T0030141</name>
</gene>
<dbReference type="AlphaFoldDB" id="A0A8S1RYL1"/>
<proteinExistence type="predicted"/>
<feature type="compositionally biased region" description="Basic and acidic residues" evidence="1">
    <location>
        <begin position="29"/>
        <end position="42"/>
    </location>
</feature>
<evidence type="ECO:0000256" key="1">
    <source>
        <dbReference type="SAM" id="MobiDB-lite"/>
    </source>
</evidence>
<sequence length="189" mass="22393">MGQSCMNKKKEQNDPMHQSIKPLHRTKKPTWELHYNESRPETQEDLDFDIETRNPKKKEVRFTTPERSRRSFSQGVKYQKELLMKQMFGDMFARKKYSLIRSDRELRQKEYNNRINKTQNVDISFSPGQFSLKQIHVNHSDQTSTLKEDVKSLKSVKSNSQPQSSILKQKSTKAKSLYSGSRRSVRFQF</sequence>
<dbReference type="EMBL" id="CAJJDP010000001">
    <property type="protein sequence ID" value="CAD8131859.1"/>
    <property type="molecule type" value="Genomic_DNA"/>
</dbReference>
<accession>A0A8S1RYL1</accession>
<organism evidence="2 3">
    <name type="scientific">Paramecium octaurelia</name>
    <dbReference type="NCBI Taxonomy" id="43137"/>
    <lineage>
        <taxon>Eukaryota</taxon>
        <taxon>Sar</taxon>
        <taxon>Alveolata</taxon>
        <taxon>Ciliophora</taxon>
        <taxon>Intramacronucleata</taxon>
        <taxon>Oligohymenophorea</taxon>
        <taxon>Peniculida</taxon>
        <taxon>Parameciidae</taxon>
        <taxon>Paramecium</taxon>
    </lineage>
</organism>
<reference evidence="2" key="1">
    <citation type="submission" date="2021-01" db="EMBL/GenBank/DDBJ databases">
        <authorList>
            <consortium name="Genoscope - CEA"/>
            <person name="William W."/>
        </authorList>
    </citation>
    <scope>NUCLEOTIDE SEQUENCE</scope>
</reference>
<evidence type="ECO:0000313" key="3">
    <source>
        <dbReference type="Proteomes" id="UP000683925"/>
    </source>
</evidence>
<name>A0A8S1RYL1_PAROT</name>
<feature type="compositionally biased region" description="Basic and acidic residues" evidence="1">
    <location>
        <begin position="60"/>
        <end position="69"/>
    </location>
</feature>
<dbReference type="OrthoDB" id="295469at2759"/>